<feature type="domain" description="Methyltransferase type 11" evidence="2">
    <location>
        <begin position="86"/>
        <end position="194"/>
    </location>
</feature>
<gene>
    <name evidence="3" type="ORF">ENSA7_38310</name>
</gene>
<dbReference type="OrthoDB" id="9795634at2"/>
<dbReference type="PROSITE" id="PS51257">
    <property type="entry name" value="PROKAR_LIPOPROTEIN"/>
    <property type="match status" value="1"/>
</dbReference>
<accession>A0A2S9YN62</accession>
<sequence length="257" mass="27614">MHRAAFCVVVWTSVLGFAVACERGPDVHEVVGSEGSAGEGSPVQVPAPPLPDPRIAESGDHAEMIERARERLLEHAQLEPGMRVAEIGASRGWFVDRAALALGPAGVVYATDIDPAAVVALRELAGRVNPDRARVEVRACAHERDTGLSDVPDQSFDRMLMIDSLCFDGRSSRERDVAYLRELLRTLAPGGRLIHHMDCACEATPEAVTGLFEEAGFGAALELVELPQPPPGDPAWTCRSPTQRERHGVVLSFTAPG</sequence>
<dbReference type="EMBL" id="PVNL01000074">
    <property type="protein sequence ID" value="PRQ06512.1"/>
    <property type="molecule type" value="Genomic_DNA"/>
</dbReference>
<feature type="compositionally biased region" description="Low complexity" evidence="1">
    <location>
        <begin position="32"/>
        <end position="44"/>
    </location>
</feature>
<proteinExistence type="predicted"/>
<dbReference type="InterPro" id="IPR013216">
    <property type="entry name" value="Methyltransf_11"/>
</dbReference>
<dbReference type="Pfam" id="PF08241">
    <property type="entry name" value="Methyltransf_11"/>
    <property type="match status" value="1"/>
</dbReference>
<comment type="caution">
    <text evidence="3">The sequence shown here is derived from an EMBL/GenBank/DDBJ whole genome shotgun (WGS) entry which is preliminary data.</text>
</comment>
<dbReference type="Gene3D" id="3.40.50.150">
    <property type="entry name" value="Vaccinia Virus protein VP39"/>
    <property type="match status" value="1"/>
</dbReference>
<dbReference type="Proteomes" id="UP000238823">
    <property type="component" value="Unassembled WGS sequence"/>
</dbReference>
<name>A0A2S9YN62_9BACT</name>
<evidence type="ECO:0000256" key="1">
    <source>
        <dbReference type="SAM" id="MobiDB-lite"/>
    </source>
</evidence>
<evidence type="ECO:0000259" key="2">
    <source>
        <dbReference type="Pfam" id="PF08241"/>
    </source>
</evidence>
<dbReference type="SUPFAM" id="SSF53335">
    <property type="entry name" value="S-adenosyl-L-methionine-dependent methyltransferases"/>
    <property type="match status" value="1"/>
</dbReference>
<dbReference type="RefSeq" id="WP_106090798.1">
    <property type="nucleotide sequence ID" value="NZ_PVNL01000074.1"/>
</dbReference>
<reference evidence="3 4" key="1">
    <citation type="submission" date="2018-03" db="EMBL/GenBank/DDBJ databases">
        <title>Draft Genome Sequences of the Obligatory Marine Myxobacteria Enhygromyxa salina SWB007.</title>
        <authorList>
            <person name="Poehlein A."/>
            <person name="Moghaddam J.A."/>
            <person name="Harms H."/>
            <person name="Alanjari M."/>
            <person name="Koenig G.M."/>
            <person name="Daniel R."/>
            <person name="Schaeberle T.F."/>
        </authorList>
    </citation>
    <scope>NUCLEOTIDE SEQUENCE [LARGE SCALE GENOMIC DNA]</scope>
    <source>
        <strain evidence="3 4">SWB007</strain>
    </source>
</reference>
<protein>
    <recommendedName>
        <fullName evidence="2">Methyltransferase type 11 domain-containing protein</fullName>
    </recommendedName>
</protein>
<feature type="region of interest" description="Disordered" evidence="1">
    <location>
        <begin position="31"/>
        <end position="50"/>
    </location>
</feature>
<evidence type="ECO:0000313" key="3">
    <source>
        <dbReference type="EMBL" id="PRQ06512.1"/>
    </source>
</evidence>
<organism evidence="3 4">
    <name type="scientific">Enhygromyxa salina</name>
    <dbReference type="NCBI Taxonomy" id="215803"/>
    <lineage>
        <taxon>Bacteria</taxon>
        <taxon>Pseudomonadati</taxon>
        <taxon>Myxococcota</taxon>
        <taxon>Polyangia</taxon>
        <taxon>Nannocystales</taxon>
        <taxon>Nannocystaceae</taxon>
        <taxon>Enhygromyxa</taxon>
    </lineage>
</organism>
<dbReference type="InterPro" id="IPR029063">
    <property type="entry name" value="SAM-dependent_MTases_sf"/>
</dbReference>
<dbReference type="CDD" id="cd02440">
    <property type="entry name" value="AdoMet_MTases"/>
    <property type="match status" value="1"/>
</dbReference>
<dbReference type="AlphaFoldDB" id="A0A2S9YN62"/>
<evidence type="ECO:0000313" key="4">
    <source>
        <dbReference type="Proteomes" id="UP000238823"/>
    </source>
</evidence>